<gene>
    <name evidence="2" type="ORF">EII38_08520</name>
</gene>
<keyword evidence="3" id="KW-1185">Reference proteome</keyword>
<name>A0A3P1V7W9_9STRE</name>
<dbReference type="Gene3D" id="3.10.450.40">
    <property type="match status" value="2"/>
</dbReference>
<feature type="domain" description="Cell wall elongation regulator TseB-like" evidence="1">
    <location>
        <begin position="32"/>
        <end position="75"/>
    </location>
</feature>
<dbReference type="SUPFAM" id="SSF54403">
    <property type="entry name" value="Cystatin/monellin"/>
    <property type="match status" value="2"/>
</dbReference>
<dbReference type="Proteomes" id="UP000281771">
    <property type="component" value="Unassembled WGS sequence"/>
</dbReference>
<dbReference type="AlphaFoldDB" id="A0A3P1V7W9"/>
<organism evidence="2 3">
    <name type="scientific">Streptococcus minor</name>
    <dbReference type="NCBI Taxonomy" id="229549"/>
    <lineage>
        <taxon>Bacteria</taxon>
        <taxon>Bacillati</taxon>
        <taxon>Bacillota</taxon>
        <taxon>Bacilli</taxon>
        <taxon>Lactobacillales</taxon>
        <taxon>Streptococcaceae</taxon>
        <taxon>Streptococcus</taxon>
    </lineage>
</organism>
<dbReference type="InterPro" id="IPR046350">
    <property type="entry name" value="Cystatin_sf"/>
</dbReference>
<dbReference type="EMBL" id="RQZA01000009">
    <property type="protein sequence ID" value="RRD30304.1"/>
    <property type="molecule type" value="Genomic_DNA"/>
</dbReference>
<proteinExistence type="predicted"/>
<accession>A0A3P1V7W9</accession>
<comment type="caution">
    <text evidence="2">The sequence shown here is derived from an EMBL/GenBank/DDBJ whole genome shotgun (WGS) entry which is preliminary data.</text>
</comment>
<sequence>MGFFVLLSVLTFSCLYILESASRPFATVEKYAVAVAKKYASVNDISQVTIYNGKETYFNVQGKNQSGQDVYVLVPEKSSEIFVYQVAEGISRLDAEQRAQENGAKTIEKTVLGYQDEHAVWEVKSGRTYYLIDFITGELIKKEGLP</sequence>
<dbReference type="STRING" id="1123309.GCA_000377005_00375"/>
<reference evidence="2 3" key="1">
    <citation type="submission" date="2018-11" db="EMBL/GenBank/DDBJ databases">
        <title>Genomes From Bacteria Associated with the Canine Oral Cavity: a Test Case for Automated Genome-Based Taxonomic Assignment.</title>
        <authorList>
            <person name="Coil D.A."/>
            <person name="Jospin G."/>
            <person name="Darling A.E."/>
            <person name="Wallis C."/>
            <person name="Davis I.J."/>
            <person name="Harris S."/>
            <person name="Eisen J.A."/>
            <person name="Holcombe L.J."/>
            <person name="O'Flynn C."/>
        </authorList>
    </citation>
    <scope>NUCLEOTIDE SEQUENCE [LARGE SCALE GENOMIC DNA]</scope>
    <source>
        <strain evidence="2 3">OH4621_COT-116</strain>
    </source>
</reference>
<evidence type="ECO:0000313" key="2">
    <source>
        <dbReference type="EMBL" id="RRD30304.1"/>
    </source>
</evidence>
<protein>
    <submittedName>
        <fullName evidence="2">Peptidase</fullName>
    </submittedName>
</protein>
<dbReference type="InterPro" id="IPR041401">
    <property type="entry name" value="TseB-like_dom"/>
</dbReference>
<dbReference type="Pfam" id="PF17881">
    <property type="entry name" value="TseB"/>
    <property type="match status" value="1"/>
</dbReference>
<evidence type="ECO:0000313" key="3">
    <source>
        <dbReference type="Proteomes" id="UP000281771"/>
    </source>
</evidence>
<evidence type="ECO:0000259" key="1">
    <source>
        <dbReference type="Pfam" id="PF17881"/>
    </source>
</evidence>